<gene>
    <name evidence="5" type="ORF">JOC58_001856</name>
</gene>
<dbReference type="Gene3D" id="1.10.287.950">
    <property type="entry name" value="Methyl-accepting chemotaxis protein"/>
    <property type="match status" value="1"/>
</dbReference>
<comment type="caution">
    <text evidence="5">The sequence shown here is derived from an EMBL/GenBank/DDBJ whole genome shotgun (WGS) entry which is preliminary data.</text>
</comment>
<evidence type="ECO:0000313" key="6">
    <source>
        <dbReference type="Proteomes" id="UP001185028"/>
    </source>
</evidence>
<keyword evidence="3" id="KW-0175">Coiled coil</keyword>
<dbReference type="SMART" id="SM00283">
    <property type="entry name" value="MA"/>
    <property type="match status" value="1"/>
</dbReference>
<dbReference type="Proteomes" id="UP001185028">
    <property type="component" value="Unassembled WGS sequence"/>
</dbReference>
<keyword evidence="1 2" id="KW-0807">Transducer</keyword>
<dbReference type="PROSITE" id="PS50111">
    <property type="entry name" value="CHEMOTAXIS_TRANSDUC_2"/>
    <property type="match status" value="1"/>
</dbReference>
<dbReference type="PANTHER" id="PTHR32089">
    <property type="entry name" value="METHYL-ACCEPTING CHEMOTAXIS PROTEIN MCPB"/>
    <property type="match status" value="1"/>
</dbReference>
<name>A0ABU1IXI0_9BACL</name>
<feature type="domain" description="Methyl-accepting transducer" evidence="4">
    <location>
        <begin position="106"/>
        <end position="278"/>
    </location>
</feature>
<dbReference type="RefSeq" id="WP_373289125.1">
    <property type="nucleotide sequence ID" value="NZ_BMMB01000005.1"/>
</dbReference>
<proteinExistence type="predicted"/>
<evidence type="ECO:0000259" key="4">
    <source>
        <dbReference type="PROSITE" id="PS50111"/>
    </source>
</evidence>
<organism evidence="5 6">
    <name type="scientific">Paenibacillus hunanensis</name>
    <dbReference type="NCBI Taxonomy" id="539262"/>
    <lineage>
        <taxon>Bacteria</taxon>
        <taxon>Bacillati</taxon>
        <taxon>Bacillota</taxon>
        <taxon>Bacilli</taxon>
        <taxon>Bacillales</taxon>
        <taxon>Paenibacillaceae</taxon>
        <taxon>Paenibacillus</taxon>
    </lineage>
</organism>
<evidence type="ECO:0000313" key="5">
    <source>
        <dbReference type="EMBL" id="MDR6243963.1"/>
    </source>
</evidence>
<dbReference type="InterPro" id="IPR004089">
    <property type="entry name" value="MCPsignal_dom"/>
</dbReference>
<evidence type="ECO:0000256" key="3">
    <source>
        <dbReference type="SAM" id="Coils"/>
    </source>
</evidence>
<reference evidence="5 6" key="1">
    <citation type="submission" date="2023-07" db="EMBL/GenBank/DDBJ databases">
        <title>Genomic Encyclopedia of Type Strains, Phase IV (KMG-IV): sequencing the most valuable type-strain genomes for metagenomic binning, comparative biology and taxonomic classification.</title>
        <authorList>
            <person name="Goeker M."/>
        </authorList>
    </citation>
    <scope>NUCLEOTIDE SEQUENCE [LARGE SCALE GENOMIC DNA]</scope>
    <source>
        <strain evidence="5 6">DSM 22170</strain>
    </source>
</reference>
<dbReference type="PANTHER" id="PTHR32089:SF112">
    <property type="entry name" value="LYSOZYME-LIKE PROTEIN-RELATED"/>
    <property type="match status" value="1"/>
</dbReference>
<protein>
    <submittedName>
        <fullName evidence="5">Uncharacterized protein YoxC</fullName>
    </submittedName>
</protein>
<dbReference type="SUPFAM" id="SSF58104">
    <property type="entry name" value="Methyl-accepting chemotaxis protein (MCP) signaling domain"/>
    <property type="match status" value="1"/>
</dbReference>
<evidence type="ECO:0000256" key="1">
    <source>
        <dbReference type="ARBA" id="ARBA00023224"/>
    </source>
</evidence>
<accession>A0ABU1IXI0</accession>
<evidence type="ECO:0000256" key="2">
    <source>
        <dbReference type="PROSITE-ProRule" id="PRU00284"/>
    </source>
</evidence>
<feature type="coiled-coil region" evidence="3">
    <location>
        <begin position="201"/>
        <end position="239"/>
    </location>
</feature>
<dbReference type="Pfam" id="PF00015">
    <property type="entry name" value="MCPsignal"/>
    <property type="match status" value="1"/>
</dbReference>
<dbReference type="EMBL" id="JAVDQH010000006">
    <property type="protein sequence ID" value="MDR6243963.1"/>
    <property type="molecule type" value="Genomic_DNA"/>
</dbReference>
<sequence>MSIIQALIKTAPIFAQAMREQFTISVYDETHIVYYYQRGNFDLGFKTGDPVAPGFENFKMLEDKVNPTRVFFPSDMFGYPLEGITIPIHEDGKLVAVFGIYYEQTNQQNLEGVVSESKSISESLVDMVQHVASHAQQLQATSEQILQNSRITVEKSSKINEVASLIKEISEQTNLLGLNAAIEAARVGELGAGFGVVATEVRKLSVNAKQATGDIENALREVQESIRNMEREIEQITSSSQEQATLVGSFTDVIERLQASSTTMQELSDNLYHYAVKR</sequence>
<keyword evidence="6" id="KW-1185">Reference proteome</keyword>